<dbReference type="AlphaFoldDB" id="A0A7G2D9K1"/>
<organism evidence="1 2">
    <name type="scientific">Thermococcus camini</name>
    <dbReference type="NCBI Taxonomy" id="2016373"/>
    <lineage>
        <taxon>Archaea</taxon>
        <taxon>Methanobacteriati</taxon>
        <taxon>Methanobacteriota</taxon>
        <taxon>Thermococci</taxon>
        <taxon>Thermococcales</taxon>
        <taxon>Thermococcaceae</taxon>
        <taxon>Thermococcus</taxon>
    </lineage>
</organism>
<dbReference type="PANTHER" id="PTHR38733:SF1">
    <property type="entry name" value="TYPE IV METHYL-DIRECTED RESTRICTION ENZYME ECOKMCRBC"/>
    <property type="match status" value="1"/>
</dbReference>
<dbReference type="EMBL" id="LR881183">
    <property type="protein sequence ID" value="CAD5244915.1"/>
    <property type="molecule type" value="Genomic_DNA"/>
</dbReference>
<reference evidence="1 2" key="1">
    <citation type="submission" date="2020-09" db="EMBL/GenBank/DDBJ databases">
        <authorList>
            <person name="Courtine D."/>
        </authorList>
    </citation>
    <scope>NUCLEOTIDE SEQUENCE [LARGE SCALE GENOMIC DNA]</scope>
    <source>
        <strain evidence="1 2">IRI35c</strain>
    </source>
</reference>
<evidence type="ECO:0000313" key="2">
    <source>
        <dbReference type="Proteomes" id="UP000516304"/>
    </source>
</evidence>
<dbReference type="KEGG" id="tcq:TIRI35C_1761"/>
<dbReference type="GeneID" id="58919503"/>
<evidence type="ECO:0000313" key="1">
    <source>
        <dbReference type="EMBL" id="CAD5244915.1"/>
    </source>
</evidence>
<dbReference type="Pfam" id="PF10117">
    <property type="entry name" value="McrBC"/>
    <property type="match status" value="1"/>
</dbReference>
<dbReference type="Proteomes" id="UP000516304">
    <property type="component" value="Chromosome TIRI35C"/>
</dbReference>
<protein>
    <submittedName>
        <fullName evidence="1">McrBC 5-methylcytosine restriction system component</fullName>
    </submittedName>
</protein>
<dbReference type="InterPro" id="IPR019292">
    <property type="entry name" value="McrC"/>
</dbReference>
<accession>A0A7G2D9K1</accession>
<gene>
    <name evidence="1" type="ORF">TIRI35C_1761</name>
</gene>
<name>A0A7G2D9K1_9EURY</name>
<keyword evidence="2" id="KW-1185">Reference proteome</keyword>
<sequence length="475" mass="55638">MPGPITITLYEHGTMRYKDISGDKKTIQDALIKLNLQFRKDFKRIDKSEDNLDSENEIDESKGVVEVYANKIKARHYVGFAAIGNVFIQILPKVFEPKEGEQTREETWKSLLAFIRMLDRAYGLKIRDYNLAYLYGRKLRPSLHEVFIYLFAKSLWEEVQRGYHREYVELQSNEDFLRGKLLLSRQIRKLPHQLNTFSVEVHELIEDNLLNRVFHFSIRKAMGTTTWSINKKLLGNLMLAFEGVTLIHPTREHFERVHFTRLNERFRKPFELAKLLFMPASGEGRRREVTGFFVDMNRLFELYIVRVLSWYAEERGYKLTTNKDSENRRKLFNSKPPEVSLKNQYPDYILHLEDWSVILDAKYTKLVETDKNGKTKIEIKPDIVRQLYVYSRIWGWHPDNQCERDSKPPAVIIVPSSSTYNQGLSDGPLDFEFFDGRKLFVIAYNMECLKNGNVSKADEKFGGALKGVFTISTGD</sequence>
<proteinExistence type="predicted"/>
<dbReference type="RefSeq" id="WP_188202557.1">
    <property type="nucleotide sequence ID" value="NZ_LR881183.1"/>
</dbReference>
<dbReference type="PANTHER" id="PTHR38733">
    <property type="entry name" value="PROTEIN MCRC"/>
    <property type="match status" value="1"/>
</dbReference>